<dbReference type="InterPro" id="IPR035940">
    <property type="entry name" value="CAP_sf"/>
</dbReference>
<name>A0A553GUR9_9PSED</name>
<proteinExistence type="predicted"/>
<evidence type="ECO:0000313" key="4">
    <source>
        <dbReference type="Proteomes" id="UP000315235"/>
    </source>
</evidence>
<feature type="signal peptide" evidence="1">
    <location>
        <begin position="1"/>
        <end position="21"/>
    </location>
</feature>
<feature type="chain" id="PRO_5021729239" evidence="1">
    <location>
        <begin position="22"/>
        <end position="280"/>
    </location>
</feature>
<dbReference type="Proteomes" id="UP000315235">
    <property type="component" value="Unassembled WGS sequence"/>
</dbReference>
<evidence type="ECO:0000259" key="2">
    <source>
        <dbReference type="Pfam" id="PF00188"/>
    </source>
</evidence>
<dbReference type="PANTHER" id="PTHR31157">
    <property type="entry name" value="SCP DOMAIN-CONTAINING PROTEIN"/>
    <property type="match status" value="1"/>
</dbReference>
<feature type="domain" description="SCP" evidence="2">
    <location>
        <begin position="150"/>
        <end position="277"/>
    </location>
</feature>
<comment type="caution">
    <text evidence="3">The sequence shown here is derived from an EMBL/GenBank/DDBJ whole genome shotgun (WGS) entry which is preliminary data.</text>
</comment>
<gene>
    <name evidence="3" type="ORF">FM069_18945</name>
</gene>
<dbReference type="SUPFAM" id="SSF55797">
    <property type="entry name" value="PR-1-like"/>
    <property type="match status" value="1"/>
</dbReference>
<dbReference type="CDD" id="cd05379">
    <property type="entry name" value="CAP_bacterial"/>
    <property type="match status" value="1"/>
</dbReference>
<dbReference type="Pfam" id="PF00188">
    <property type="entry name" value="CAP"/>
    <property type="match status" value="1"/>
</dbReference>
<evidence type="ECO:0000313" key="3">
    <source>
        <dbReference type="EMBL" id="TRX73252.1"/>
    </source>
</evidence>
<dbReference type="AlphaFoldDB" id="A0A553GUR9"/>
<evidence type="ECO:0000256" key="1">
    <source>
        <dbReference type="SAM" id="SignalP"/>
    </source>
</evidence>
<dbReference type="InterPro" id="IPR014044">
    <property type="entry name" value="CAP_dom"/>
</dbReference>
<accession>A0A553GUR9</accession>
<sequence length="280" mass="29671">MRRIVRSSLPLALLLAGVVHASEESRLIEQINALRAEPPVCEGQHAEPAGPLSADLRLSEPTQTDIGALQQALSQNGYPIAALQLIRLSGPADATAAMAAMGQKFCRSLLGAQYTDVGVSRSGQEWRVVLARPLLSGGLGPWEVEGQTVLEAVNQARATPRTCGQQAFPAAPPLAWNTALAEAARAHSLDMANHDSFSHRGSDGSLTDERVLRTGYTWHQLGENIAAGQDSAKVTVDGWLASPAHCANLMNATFTETGAAYATDPRSQAGIYWTQVFGAP</sequence>
<reference evidence="3 4" key="1">
    <citation type="submission" date="2019-07" db="EMBL/GenBank/DDBJ databases">
        <title>Pseudomonas mangiferae sp. nov., isolated from bark of mango tree in Thailand.</title>
        <authorList>
            <person name="Srisuk N."/>
            <person name="Anurat P."/>
        </authorList>
    </citation>
    <scope>NUCLEOTIDE SEQUENCE [LARGE SCALE GENOMIC DNA]</scope>
    <source>
        <strain evidence="3 4">DMKU_BBB3-04</strain>
    </source>
</reference>
<keyword evidence="4" id="KW-1185">Reference proteome</keyword>
<dbReference type="Gene3D" id="3.40.33.10">
    <property type="entry name" value="CAP"/>
    <property type="match status" value="1"/>
</dbReference>
<protein>
    <submittedName>
        <fullName evidence="3">CAP domain-containing protein</fullName>
    </submittedName>
</protein>
<dbReference type="RefSeq" id="WP_143489939.1">
    <property type="nucleotide sequence ID" value="NZ_VJOY01000018.1"/>
</dbReference>
<dbReference type="OrthoDB" id="68195at2"/>
<dbReference type="PANTHER" id="PTHR31157:SF1">
    <property type="entry name" value="SCP DOMAIN-CONTAINING PROTEIN"/>
    <property type="match status" value="1"/>
</dbReference>
<organism evidence="3 4">
    <name type="scientific">Pseudomonas mangiferae</name>
    <dbReference type="NCBI Taxonomy" id="2593654"/>
    <lineage>
        <taxon>Bacteria</taxon>
        <taxon>Pseudomonadati</taxon>
        <taxon>Pseudomonadota</taxon>
        <taxon>Gammaproteobacteria</taxon>
        <taxon>Pseudomonadales</taxon>
        <taxon>Pseudomonadaceae</taxon>
        <taxon>Pseudomonas</taxon>
    </lineage>
</organism>
<dbReference type="EMBL" id="VJOY01000018">
    <property type="protein sequence ID" value="TRX73252.1"/>
    <property type="molecule type" value="Genomic_DNA"/>
</dbReference>
<keyword evidence="1" id="KW-0732">Signal</keyword>